<reference evidence="2" key="1">
    <citation type="submission" date="2023-10" db="EMBL/GenBank/DDBJ databases">
        <authorList>
            <person name="Chen Y."/>
            <person name="Shah S."/>
            <person name="Dougan E. K."/>
            <person name="Thang M."/>
            <person name="Chan C."/>
        </authorList>
    </citation>
    <scope>NUCLEOTIDE SEQUENCE [LARGE SCALE GENOMIC DNA]</scope>
</reference>
<evidence type="ECO:0000313" key="2">
    <source>
        <dbReference type="EMBL" id="CAK0870567.1"/>
    </source>
</evidence>
<keyword evidence="3" id="KW-1185">Reference proteome</keyword>
<feature type="compositionally biased region" description="Low complexity" evidence="1">
    <location>
        <begin position="111"/>
        <end position="125"/>
    </location>
</feature>
<proteinExistence type="predicted"/>
<organism evidence="2 3">
    <name type="scientific">Prorocentrum cordatum</name>
    <dbReference type="NCBI Taxonomy" id="2364126"/>
    <lineage>
        <taxon>Eukaryota</taxon>
        <taxon>Sar</taxon>
        <taxon>Alveolata</taxon>
        <taxon>Dinophyceae</taxon>
        <taxon>Prorocentrales</taxon>
        <taxon>Prorocentraceae</taxon>
        <taxon>Prorocentrum</taxon>
    </lineage>
</organism>
<gene>
    <name evidence="2" type="ORF">PCOR1329_LOCUS56637</name>
</gene>
<name>A0ABN9VCR2_9DINO</name>
<feature type="region of interest" description="Disordered" evidence="1">
    <location>
        <begin position="111"/>
        <end position="134"/>
    </location>
</feature>
<dbReference type="EMBL" id="CAUYUJ010016974">
    <property type="protein sequence ID" value="CAK0870567.1"/>
    <property type="molecule type" value="Genomic_DNA"/>
</dbReference>
<accession>A0ABN9VCR2</accession>
<evidence type="ECO:0000313" key="3">
    <source>
        <dbReference type="Proteomes" id="UP001189429"/>
    </source>
</evidence>
<dbReference type="Proteomes" id="UP001189429">
    <property type="component" value="Unassembled WGS sequence"/>
</dbReference>
<evidence type="ECO:0000256" key="1">
    <source>
        <dbReference type="SAM" id="MobiDB-lite"/>
    </source>
</evidence>
<feature type="non-terminal residue" evidence="2">
    <location>
        <position position="261"/>
    </location>
</feature>
<sequence length="261" mass="29226">MRDAADPAWARSERVKLPLDCIGAVDWNCKRSLEEARRERTQILRGLAWGRRCVVESGELESWFASADPTIRKIAGGSCPPLMERLARRIDWQDADVVEFIRQALSKASRGSPPAARVAAPSAGAESRNRQTLRGLRRDENEDALWAAVWKDVELGRMEAPVAVDSLPLDRVVLSKRFSVTQGQKIRPVDDATASEFNPRARLGRAINHDSIDQLEELARVLVERGCQAPRFWKADVDAACRRIALRVAARAAAYVVFLYR</sequence>
<comment type="caution">
    <text evidence="2">The sequence shown here is derived from an EMBL/GenBank/DDBJ whole genome shotgun (WGS) entry which is preliminary data.</text>
</comment>
<protein>
    <submittedName>
        <fullName evidence="2">Uncharacterized protein</fullName>
    </submittedName>
</protein>